<reference evidence="2" key="1">
    <citation type="submission" date="2016-10" db="EMBL/GenBank/DDBJ databases">
        <authorList>
            <person name="Varghese N."/>
            <person name="Submissions S."/>
        </authorList>
    </citation>
    <scope>NUCLEOTIDE SEQUENCE [LARGE SCALE GENOMIC DNA]</scope>
    <source>
        <strain evidence="2">DSM 13327</strain>
    </source>
</reference>
<dbReference type="EMBL" id="FOTS01000088">
    <property type="protein sequence ID" value="SFM36228.1"/>
    <property type="molecule type" value="Genomic_DNA"/>
</dbReference>
<evidence type="ECO:0000313" key="1">
    <source>
        <dbReference type="EMBL" id="SFM36228.1"/>
    </source>
</evidence>
<keyword evidence="2" id="KW-1185">Reference proteome</keyword>
<dbReference type="Proteomes" id="UP000199520">
    <property type="component" value="Unassembled WGS sequence"/>
</dbReference>
<gene>
    <name evidence="1" type="ORF">SAMN04490355_10884</name>
</gene>
<organism evidence="1 2">
    <name type="scientific">Pelosinus propionicus DSM 13327</name>
    <dbReference type="NCBI Taxonomy" id="1123291"/>
    <lineage>
        <taxon>Bacteria</taxon>
        <taxon>Bacillati</taxon>
        <taxon>Bacillota</taxon>
        <taxon>Negativicutes</taxon>
        <taxon>Selenomonadales</taxon>
        <taxon>Sporomusaceae</taxon>
        <taxon>Pelosinus</taxon>
    </lineage>
</organism>
<evidence type="ECO:0000313" key="2">
    <source>
        <dbReference type="Proteomes" id="UP000199520"/>
    </source>
</evidence>
<sequence>MRDGGEFTSSKLIHKLERCVHDYFGSKYNLNDFNLKRMILMADIDVNNREKVSAYIKVLKRIGKVKGFSPLSYDCLDDDSGFCLEGNSNGIQFLIYDLKGLLTGQCRKNGTDHKKMKSIIKNSEGIDLTPAQ</sequence>
<protein>
    <submittedName>
        <fullName evidence="1">Uncharacterized protein</fullName>
    </submittedName>
</protein>
<name>A0A1I4Q811_9FIRM</name>
<dbReference type="STRING" id="1123291.SAMN04490355_10884"/>
<accession>A0A1I4Q811</accession>
<dbReference type="AlphaFoldDB" id="A0A1I4Q811"/>
<proteinExistence type="predicted"/>